<dbReference type="GO" id="GO:0033214">
    <property type="term" value="P:siderophore-iron import into cell"/>
    <property type="evidence" value="ECO:0007669"/>
    <property type="project" value="TreeGrafter"/>
</dbReference>
<feature type="transmembrane region" description="Helical" evidence="9">
    <location>
        <begin position="26"/>
        <end position="46"/>
    </location>
</feature>
<comment type="similarity">
    <text evidence="2">Belongs to the binding-protein-dependent transport system permease family. FecCD subfamily.</text>
</comment>
<feature type="transmembrane region" description="Helical" evidence="9">
    <location>
        <begin position="110"/>
        <end position="130"/>
    </location>
</feature>
<accession>A0A7W4UK26</accession>
<keyword evidence="6 9" id="KW-1133">Transmembrane helix</keyword>
<dbReference type="Gene3D" id="1.10.3470.10">
    <property type="entry name" value="ABC transporter involved in vitamin B12 uptake, BtuC"/>
    <property type="match status" value="1"/>
</dbReference>
<gene>
    <name evidence="10" type="ORF">FHX72_000012</name>
</gene>
<dbReference type="InterPro" id="IPR000522">
    <property type="entry name" value="ABC_transptr_permease_BtuC"/>
</dbReference>
<dbReference type="PANTHER" id="PTHR30472">
    <property type="entry name" value="FERRIC ENTEROBACTIN TRANSPORT SYSTEM PERMEASE PROTEIN"/>
    <property type="match status" value="1"/>
</dbReference>
<proteinExistence type="inferred from homology"/>
<comment type="subcellular location">
    <subcellularLocation>
        <location evidence="1">Cell membrane</location>
        <topology evidence="1">Multi-pass membrane protein</topology>
    </subcellularLocation>
</comment>
<sequence length="172" mass="18076">MTRAAEPIAGTEQVRLVVVDWRLPRALLAALFGAALGLNGAIFQSLTRNALGSPDVIGFNMGSYTGVLVVMLAGGSGFLLIASGAVVGGLITAFLVYLLEHKRGVQGFRLIIIGIALSAMLGSLNTWIIVKADVAFAMQAAVWGRRRNSRGASPARAHPSIWSPRPLSAPRS</sequence>
<dbReference type="Pfam" id="PF01032">
    <property type="entry name" value="FecCD"/>
    <property type="match status" value="1"/>
</dbReference>
<keyword evidence="5 9" id="KW-0812">Transmembrane</keyword>
<evidence type="ECO:0000256" key="7">
    <source>
        <dbReference type="ARBA" id="ARBA00023136"/>
    </source>
</evidence>
<evidence type="ECO:0000313" key="10">
    <source>
        <dbReference type="EMBL" id="MBB2955900.1"/>
    </source>
</evidence>
<feature type="region of interest" description="Disordered" evidence="8">
    <location>
        <begin position="150"/>
        <end position="172"/>
    </location>
</feature>
<dbReference type="GO" id="GO:0022857">
    <property type="term" value="F:transmembrane transporter activity"/>
    <property type="evidence" value="ECO:0007669"/>
    <property type="project" value="InterPro"/>
</dbReference>
<dbReference type="SUPFAM" id="SSF81345">
    <property type="entry name" value="ABC transporter involved in vitamin B12 uptake, BtuC"/>
    <property type="match status" value="1"/>
</dbReference>
<dbReference type="Proteomes" id="UP000545286">
    <property type="component" value="Unassembled WGS sequence"/>
</dbReference>
<dbReference type="PANTHER" id="PTHR30472:SF24">
    <property type="entry name" value="FERRIC ENTEROBACTIN TRANSPORT SYSTEM PERMEASE PROTEIN FEPG"/>
    <property type="match status" value="1"/>
</dbReference>
<evidence type="ECO:0000256" key="6">
    <source>
        <dbReference type="ARBA" id="ARBA00022989"/>
    </source>
</evidence>
<evidence type="ECO:0000256" key="1">
    <source>
        <dbReference type="ARBA" id="ARBA00004651"/>
    </source>
</evidence>
<organism evidence="10 11">
    <name type="scientific">Pseudoclavibacter helvolus</name>
    <dbReference type="NCBI Taxonomy" id="255205"/>
    <lineage>
        <taxon>Bacteria</taxon>
        <taxon>Bacillati</taxon>
        <taxon>Actinomycetota</taxon>
        <taxon>Actinomycetes</taxon>
        <taxon>Micrococcales</taxon>
        <taxon>Microbacteriaceae</taxon>
        <taxon>Pseudoclavibacter</taxon>
    </lineage>
</organism>
<keyword evidence="11" id="KW-1185">Reference proteome</keyword>
<evidence type="ECO:0000313" key="11">
    <source>
        <dbReference type="Proteomes" id="UP000545286"/>
    </source>
</evidence>
<protein>
    <submittedName>
        <fullName evidence="10">ABC-type enterobactin transport system permease subunit</fullName>
    </submittedName>
</protein>
<dbReference type="GO" id="GO:0005886">
    <property type="term" value="C:plasma membrane"/>
    <property type="evidence" value="ECO:0007669"/>
    <property type="project" value="UniProtKB-SubCell"/>
</dbReference>
<feature type="transmembrane region" description="Helical" evidence="9">
    <location>
        <begin position="66"/>
        <end position="98"/>
    </location>
</feature>
<evidence type="ECO:0000256" key="5">
    <source>
        <dbReference type="ARBA" id="ARBA00022692"/>
    </source>
</evidence>
<dbReference type="InterPro" id="IPR037294">
    <property type="entry name" value="ABC_BtuC-like"/>
</dbReference>
<dbReference type="AlphaFoldDB" id="A0A7W4UK26"/>
<evidence type="ECO:0000256" key="4">
    <source>
        <dbReference type="ARBA" id="ARBA00022475"/>
    </source>
</evidence>
<reference evidence="10 11" key="1">
    <citation type="submission" date="2020-08" db="EMBL/GenBank/DDBJ databases">
        <title>Sequencing the genomes of 1000 actinobacteria strains.</title>
        <authorList>
            <person name="Klenk H.-P."/>
        </authorList>
    </citation>
    <scope>NUCLEOTIDE SEQUENCE [LARGE SCALE GENOMIC DNA]</scope>
    <source>
        <strain evidence="10 11">DSM 20419</strain>
    </source>
</reference>
<comment type="caution">
    <text evidence="10">The sequence shown here is derived from an EMBL/GenBank/DDBJ whole genome shotgun (WGS) entry which is preliminary data.</text>
</comment>
<keyword evidence="3" id="KW-0813">Transport</keyword>
<dbReference type="RefSeq" id="WP_338109976.1">
    <property type="nucleotide sequence ID" value="NZ_JACHWJ010000001.1"/>
</dbReference>
<dbReference type="EMBL" id="JACHWJ010000001">
    <property type="protein sequence ID" value="MBB2955900.1"/>
    <property type="molecule type" value="Genomic_DNA"/>
</dbReference>
<evidence type="ECO:0000256" key="9">
    <source>
        <dbReference type="SAM" id="Phobius"/>
    </source>
</evidence>
<keyword evidence="4" id="KW-1003">Cell membrane</keyword>
<name>A0A7W4UK26_9MICO</name>
<evidence type="ECO:0000256" key="8">
    <source>
        <dbReference type="SAM" id="MobiDB-lite"/>
    </source>
</evidence>
<evidence type="ECO:0000256" key="2">
    <source>
        <dbReference type="ARBA" id="ARBA00007935"/>
    </source>
</evidence>
<evidence type="ECO:0000256" key="3">
    <source>
        <dbReference type="ARBA" id="ARBA00022448"/>
    </source>
</evidence>
<keyword evidence="7 9" id="KW-0472">Membrane</keyword>